<evidence type="ECO:0000313" key="4">
    <source>
        <dbReference type="Proteomes" id="UP000326500"/>
    </source>
</evidence>
<proteinExistence type="predicted"/>
<keyword evidence="2" id="KW-0812">Transmembrane</keyword>
<dbReference type="STRING" id="2200.GCA_001571405_00442"/>
<keyword evidence="4" id="KW-1185">Reference proteome</keyword>
<protein>
    <recommendedName>
        <fullName evidence="5">PGF-pre-PGF domain-containing protein</fullName>
    </recommendedName>
</protein>
<keyword evidence="2" id="KW-1133">Transmembrane helix</keyword>
<name>A0A1G8Y492_9EURY</name>
<keyword evidence="2" id="KW-0472">Membrane</keyword>
<evidence type="ECO:0000256" key="1">
    <source>
        <dbReference type="SAM" id="MobiDB-lite"/>
    </source>
</evidence>
<organism evidence="3 4">
    <name type="scientific">Methanoculleus thermophilus</name>
    <dbReference type="NCBI Taxonomy" id="2200"/>
    <lineage>
        <taxon>Archaea</taxon>
        <taxon>Methanobacteriati</taxon>
        <taxon>Methanobacteriota</taxon>
        <taxon>Stenosarchaea group</taxon>
        <taxon>Methanomicrobia</taxon>
        <taxon>Methanomicrobiales</taxon>
        <taxon>Methanomicrobiaceae</taxon>
        <taxon>Methanoculleus</taxon>
    </lineage>
</organism>
<feature type="transmembrane region" description="Helical" evidence="2">
    <location>
        <begin position="346"/>
        <end position="367"/>
    </location>
</feature>
<dbReference type="AlphaFoldDB" id="A0A1G8Y492"/>
<accession>A0A1G8Y492</accession>
<dbReference type="Proteomes" id="UP000326500">
    <property type="component" value="Unassembled WGS sequence"/>
</dbReference>
<evidence type="ECO:0008006" key="5">
    <source>
        <dbReference type="Google" id="ProtNLM"/>
    </source>
</evidence>
<sequence>MKIRDGIALILLLGLVAGAAAAAGGTPPVLPHAFYGDVTIGGSPAPAGTVITAKIGGTECGSIQTTDAGKYGSPDESLGNRLIVTGTADQEGAIITFYVNGVAAQETATFRSGAVTALDLSAVAITPTPTPTSSTGGGGGGGGGSGPGSGGSSSKNPGSEVTYDPNAPLAPEVFTESASLTTSSTGVVLESVMVRTDDKVGAVTIQEGTIARDSAGNPLTEVTCTKVAPAEVPPAPPGTTIAVALRCGPAGATFDPPVLLTYTLSAEEWARIEEGVTPKVMWYNPESGEWQEIAATVNPATRTITAEVSHFSIYALVWTAPETVAAGAEGTVTPGGEPAGEPGPALPTWALVVIIVLVIALAASLLMRRK</sequence>
<dbReference type="OrthoDB" id="112408at2157"/>
<dbReference type="RefSeq" id="WP_150468692.1">
    <property type="nucleotide sequence ID" value="NZ_BCNX01000004.1"/>
</dbReference>
<evidence type="ECO:0000256" key="2">
    <source>
        <dbReference type="SAM" id="Phobius"/>
    </source>
</evidence>
<gene>
    <name evidence="3" type="ORF">SAMN04488571_102216</name>
</gene>
<feature type="compositionally biased region" description="Gly residues" evidence="1">
    <location>
        <begin position="135"/>
        <end position="151"/>
    </location>
</feature>
<feature type="region of interest" description="Disordered" evidence="1">
    <location>
        <begin position="126"/>
        <end position="167"/>
    </location>
</feature>
<dbReference type="EMBL" id="FNFT01000002">
    <property type="protein sequence ID" value="SDJ97669.1"/>
    <property type="molecule type" value="Genomic_DNA"/>
</dbReference>
<reference evidence="3 4" key="1">
    <citation type="submission" date="2016-10" db="EMBL/GenBank/DDBJ databases">
        <authorList>
            <person name="Varghese N."/>
            <person name="Submissions S."/>
        </authorList>
    </citation>
    <scope>NUCLEOTIDE SEQUENCE [LARGE SCALE GENOMIC DNA]</scope>
    <source>
        <strain evidence="3 4">DSM 2373</strain>
    </source>
</reference>
<evidence type="ECO:0000313" key="3">
    <source>
        <dbReference type="EMBL" id="SDJ97669.1"/>
    </source>
</evidence>